<evidence type="ECO:0000256" key="2">
    <source>
        <dbReference type="ARBA" id="ARBA00022598"/>
    </source>
</evidence>
<evidence type="ECO:0000256" key="4">
    <source>
        <dbReference type="ARBA" id="ARBA00022840"/>
    </source>
</evidence>
<evidence type="ECO:0000313" key="8">
    <source>
        <dbReference type="Proteomes" id="UP000192582"/>
    </source>
</evidence>
<keyword evidence="8" id="KW-1185">Reference proteome</keyword>
<proteinExistence type="inferred from homology"/>
<keyword evidence="3" id="KW-0547">Nucleotide-binding</keyword>
<gene>
    <name evidence="7" type="ORF">SAMN00790413_02062</name>
</gene>
<dbReference type="PROSITE" id="PS00455">
    <property type="entry name" value="AMP_BINDING"/>
    <property type="match status" value="1"/>
</dbReference>
<sequence length="556" mass="60895">MTQGVTAGAGAYREALAFLLAHREDYEGATRDFHWPELGEFNWALDHFAPLARELGDAPALVWDGGHLGYAALEAWSNRAANFLRSRGVRRGERVLLMLSNIPELWVAFLACMKLGAVVIPATTLLTPEDLQDRFERGGARFALVEAGETGKFSGLGGFERLSVGPAEGWTDFAGTQGEADTFAPEGVTQASDPLLLYFTSGTTSRPKLVTHTHASYPAGHLSTLYWIGLRRGDVHWNVSSPGWAKHAWSSFFAPLTVGAAAVLFNGRFGARRVLELLERLQVTTLCAPPTVYRMLIQQDLSAARVHLRELVGAGEPLNPEVIEVVRRAWGLTIRDGYGQTETTAQVGNTPGQAVQPGSMGRPLPGYRVALIGPDGQEADEGELSLDLSARPLGLMAGYAGDEAKTHEVLGGAYYPTGDVARRDEDGFLWYVGRADDVFKSSDYRISPFELESLLIEHPLVAEAAVVPSPHPERLSVPQAYVVLVPGHAPAREVALDILRFARERLAPYKRIRRLAFRELPKTISGKIRRVELRAHAATLERGELDFWEEDFAELG</sequence>
<evidence type="ECO:0000259" key="6">
    <source>
        <dbReference type="Pfam" id="PF13193"/>
    </source>
</evidence>
<keyword evidence="2" id="KW-0436">Ligase</keyword>
<dbReference type="PANTHER" id="PTHR43605:SF10">
    <property type="entry name" value="ACYL-COA SYNTHETASE MEDIUM CHAIN FAMILY MEMBER 3"/>
    <property type="match status" value="1"/>
</dbReference>
<feature type="domain" description="AMP-dependent synthetase/ligase" evidence="5">
    <location>
        <begin position="52"/>
        <end position="385"/>
    </location>
</feature>
<feature type="domain" description="AMP-binding enzyme C-terminal" evidence="6">
    <location>
        <begin position="450"/>
        <end position="527"/>
    </location>
</feature>
<dbReference type="Gene3D" id="3.30.300.30">
    <property type="match status" value="1"/>
</dbReference>
<dbReference type="SUPFAM" id="SSF56801">
    <property type="entry name" value="Acetyl-CoA synthetase-like"/>
    <property type="match status" value="1"/>
</dbReference>
<reference evidence="7 8" key="1">
    <citation type="submission" date="2017-04" db="EMBL/GenBank/DDBJ databases">
        <authorList>
            <person name="Afonso C.L."/>
            <person name="Miller P.J."/>
            <person name="Scott M.A."/>
            <person name="Spackman E."/>
            <person name="Goraichik I."/>
            <person name="Dimitrov K.M."/>
            <person name="Suarez D.L."/>
            <person name="Swayne D.E."/>
        </authorList>
    </citation>
    <scope>NUCLEOTIDE SEQUENCE [LARGE SCALE GENOMIC DNA]</scope>
    <source>
        <strain evidence="7 8">KR-140</strain>
    </source>
</reference>
<dbReference type="OrthoDB" id="9778383at2"/>
<dbReference type="Proteomes" id="UP000192582">
    <property type="component" value="Unassembled WGS sequence"/>
</dbReference>
<dbReference type="Pfam" id="PF13193">
    <property type="entry name" value="AMP-binding_C"/>
    <property type="match status" value="1"/>
</dbReference>
<dbReference type="Pfam" id="PF00501">
    <property type="entry name" value="AMP-binding"/>
    <property type="match status" value="1"/>
</dbReference>
<dbReference type="InterPro" id="IPR020845">
    <property type="entry name" value="AMP-binding_CS"/>
</dbReference>
<dbReference type="GO" id="GO:0016405">
    <property type="term" value="F:CoA-ligase activity"/>
    <property type="evidence" value="ECO:0007669"/>
    <property type="project" value="UniProtKB-ARBA"/>
</dbReference>
<dbReference type="GO" id="GO:0005524">
    <property type="term" value="F:ATP binding"/>
    <property type="evidence" value="ECO:0007669"/>
    <property type="project" value="UniProtKB-KW"/>
</dbReference>
<keyword evidence="4" id="KW-0067">ATP-binding</keyword>
<evidence type="ECO:0000259" key="5">
    <source>
        <dbReference type="Pfam" id="PF00501"/>
    </source>
</evidence>
<protein>
    <submittedName>
        <fullName evidence="7">Acetyl-CoA synthetase</fullName>
    </submittedName>
</protein>
<dbReference type="InterPro" id="IPR025110">
    <property type="entry name" value="AMP-bd_C"/>
</dbReference>
<dbReference type="PANTHER" id="PTHR43605">
    <property type="entry name" value="ACYL-COENZYME A SYNTHETASE"/>
    <property type="match status" value="1"/>
</dbReference>
<evidence type="ECO:0000313" key="7">
    <source>
        <dbReference type="EMBL" id="SMB93642.1"/>
    </source>
</evidence>
<dbReference type="RefSeq" id="WP_084049399.1">
    <property type="nucleotide sequence ID" value="NZ_FWWU01000009.1"/>
</dbReference>
<dbReference type="EMBL" id="FWWU01000009">
    <property type="protein sequence ID" value="SMB93642.1"/>
    <property type="molecule type" value="Genomic_DNA"/>
</dbReference>
<dbReference type="InterPro" id="IPR042099">
    <property type="entry name" value="ANL_N_sf"/>
</dbReference>
<comment type="similarity">
    <text evidence="1">Belongs to the ATP-dependent AMP-binding enzyme family.</text>
</comment>
<accession>A0A1W1VJV5</accession>
<dbReference type="InterPro" id="IPR051087">
    <property type="entry name" value="Mitochondrial_ACSM"/>
</dbReference>
<organism evidence="7 8">
    <name type="scientific">Deinococcus hopiensis KR-140</name>
    <dbReference type="NCBI Taxonomy" id="695939"/>
    <lineage>
        <taxon>Bacteria</taxon>
        <taxon>Thermotogati</taxon>
        <taxon>Deinococcota</taxon>
        <taxon>Deinococci</taxon>
        <taxon>Deinococcales</taxon>
        <taxon>Deinococcaceae</taxon>
        <taxon>Deinococcus</taxon>
    </lineage>
</organism>
<evidence type="ECO:0000256" key="3">
    <source>
        <dbReference type="ARBA" id="ARBA00022741"/>
    </source>
</evidence>
<dbReference type="GO" id="GO:0004321">
    <property type="term" value="F:fatty-acyl-CoA synthase activity"/>
    <property type="evidence" value="ECO:0007669"/>
    <property type="project" value="TreeGrafter"/>
</dbReference>
<dbReference type="GO" id="GO:0006633">
    <property type="term" value="P:fatty acid biosynthetic process"/>
    <property type="evidence" value="ECO:0007669"/>
    <property type="project" value="TreeGrafter"/>
</dbReference>
<dbReference type="STRING" id="695939.SAMN00790413_02062"/>
<dbReference type="AlphaFoldDB" id="A0A1W1VJV5"/>
<name>A0A1W1VJV5_9DEIO</name>
<evidence type="ECO:0000256" key="1">
    <source>
        <dbReference type="ARBA" id="ARBA00006432"/>
    </source>
</evidence>
<dbReference type="GO" id="GO:0015645">
    <property type="term" value="F:fatty acid ligase activity"/>
    <property type="evidence" value="ECO:0007669"/>
    <property type="project" value="TreeGrafter"/>
</dbReference>
<dbReference type="InterPro" id="IPR045851">
    <property type="entry name" value="AMP-bd_C_sf"/>
</dbReference>
<dbReference type="Gene3D" id="3.40.50.12780">
    <property type="entry name" value="N-terminal domain of ligase-like"/>
    <property type="match status" value="1"/>
</dbReference>
<dbReference type="InterPro" id="IPR000873">
    <property type="entry name" value="AMP-dep_synth/lig_dom"/>
</dbReference>
<dbReference type="GO" id="GO:0006637">
    <property type="term" value="P:acyl-CoA metabolic process"/>
    <property type="evidence" value="ECO:0007669"/>
    <property type="project" value="TreeGrafter"/>
</dbReference>